<dbReference type="STRING" id="411471.SUBVAR_04117"/>
<comment type="caution">
    <text evidence="2">The sequence shown here is derived from an EMBL/GenBank/DDBJ whole genome shotgun (WGS) entry which is preliminary data.</text>
</comment>
<dbReference type="eggNOG" id="COG1687">
    <property type="taxonomic scope" value="Bacteria"/>
</dbReference>
<feature type="transmembrane region" description="Helical" evidence="1">
    <location>
        <begin position="92"/>
        <end position="110"/>
    </location>
</feature>
<gene>
    <name evidence="2" type="primary">azlD</name>
    <name evidence="2" type="ORF">SUBVAR_04117</name>
</gene>
<evidence type="ECO:0000313" key="2">
    <source>
        <dbReference type="EMBL" id="EFB77537.1"/>
    </source>
</evidence>
<reference evidence="2" key="1">
    <citation type="submission" date="2009-12" db="EMBL/GenBank/DDBJ databases">
        <authorList>
            <person name="Weinstock G."/>
            <person name="Sodergren E."/>
            <person name="Clifton S."/>
            <person name="Fulton L."/>
            <person name="Fulton B."/>
            <person name="Courtney L."/>
            <person name="Fronick C."/>
            <person name="Harrison M."/>
            <person name="Strong C."/>
            <person name="Farmer C."/>
            <person name="Delahaunty K."/>
            <person name="Markovic C."/>
            <person name="Hall O."/>
            <person name="Minx P."/>
            <person name="Tomlinson C."/>
            <person name="Mitreva M."/>
            <person name="Nelson J."/>
            <person name="Hou S."/>
            <person name="Wollam A."/>
            <person name="Pepin K.H."/>
            <person name="Johnson M."/>
            <person name="Bhonagiri V."/>
            <person name="Nash W.E."/>
            <person name="Warren W."/>
            <person name="Chinwalla A."/>
            <person name="Mardis E.R."/>
            <person name="Wilson R.K."/>
        </authorList>
    </citation>
    <scope>NUCLEOTIDE SEQUENCE [LARGE SCALE GENOMIC DNA]</scope>
    <source>
        <strain evidence="2">DSM 15176</strain>
    </source>
</reference>
<protein>
    <submittedName>
        <fullName evidence="2">Branched-chain amino acid transport protein AzlD</fullName>
    </submittedName>
</protein>
<accession>D1PIF2</accession>
<evidence type="ECO:0000313" key="3">
    <source>
        <dbReference type="Proteomes" id="UP000003438"/>
    </source>
</evidence>
<dbReference type="RefSeq" id="WP_007045564.1">
    <property type="nucleotide sequence ID" value="NZ_GG704769.1"/>
</dbReference>
<organism evidence="2 3">
    <name type="scientific">Subdoligranulum variabile DSM 15176</name>
    <dbReference type="NCBI Taxonomy" id="411471"/>
    <lineage>
        <taxon>Bacteria</taxon>
        <taxon>Bacillati</taxon>
        <taxon>Bacillota</taxon>
        <taxon>Clostridia</taxon>
        <taxon>Eubacteriales</taxon>
        <taxon>Oscillospiraceae</taxon>
        <taxon>Subdoligranulum</taxon>
    </lineage>
</organism>
<keyword evidence="3" id="KW-1185">Reference proteome</keyword>
<feature type="transmembrane region" description="Helical" evidence="1">
    <location>
        <begin position="6"/>
        <end position="27"/>
    </location>
</feature>
<dbReference type="Pfam" id="PF05437">
    <property type="entry name" value="AzlD"/>
    <property type="match status" value="1"/>
</dbReference>
<proteinExistence type="predicted"/>
<dbReference type="Proteomes" id="UP000003438">
    <property type="component" value="Unassembled WGS sequence"/>
</dbReference>
<dbReference type="HOGENOM" id="CLU_144816_1_1_9"/>
<sequence length="112" mass="11853">MFGIDLHSAALVAVIAAVTMLLRFLPFAVFGGGRPTPRYVVYLARVLPCAIMAMLVVYCLRGADPLGPTHALPELLAGAAVVGLQLWRKNTLLSIAAGTALYMVLVQGVFTV</sequence>
<name>D1PIF2_9FIRM</name>
<dbReference type="InterPro" id="IPR008407">
    <property type="entry name" value="Brnchd-chn_aa_trnsp_AzlD"/>
</dbReference>
<dbReference type="EMBL" id="ACBY02000010">
    <property type="protein sequence ID" value="EFB77537.1"/>
    <property type="molecule type" value="Genomic_DNA"/>
</dbReference>
<dbReference type="AlphaFoldDB" id="D1PIF2"/>
<keyword evidence="1" id="KW-1133">Transmembrane helix</keyword>
<dbReference type="OrthoDB" id="308265at2"/>
<keyword evidence="1" id="KW-0812">Transmembrane</keyword>
<feature type="transmembrane region" description="Helical" evidence="1">
    <location>
        <begin position="39"/>
        <end position="58"/>
    </location>
</feature>
<evidence type="ECO:0000256" key="1">
    <source>
        <dbReference type="SAM" id="Phobius"/>
    </source>
</evidence>
<keyword evidence="1" id="KW-0472">Membrane</keyword>
<dbReference type="PIRSF" id="PIRSF003203">
    <property type="entry name" value="AzlD"/>
    <property type="match status" value="1"/>
</dbReference>